<dbReference type="Proteomes" id="UP000489600">
    <property type="component" value="Unassembled WGS sequence"/>
</dbReference>
<dbReference type="GO" id="GO:0009225">
    <property type="term" value="P:nucleotide-sugar metabolic process"/>
    <property type="evidence" value="ECO:0007669"/>
    <property type="project" value="TreeGrafter"/>
</dbReference>
<accession>A0A565C1M0</accession>
<proteinExistence type="inferred from homology"/>
<dbReference type="GO" id="GO:0005634">
    <property type="term" value="C:nucleus"/>
    <property type="evidence" value="ECO:0007669"/>
    <property type="project" value="TreeGrafter"/>
</dbReference>
<dbReference type="GO" id="GO:0006282">
    <property type="term" value="P:regulation of DNA repair"/>
    <property type="evidence" value="ECO:0007669"/>
    <property type="project" value="InterPro"/>
</dbReference>
<protein>
    <recommendedName>
        <fullName evidence="2">poly(ADP-ribose) glycohydrolase</fullName>
        <ecNumber evidence="2">3.2.1.143</ecNumber>
    </recommendedName>
</protein>
<dbReference type="PANTHER" id="PTHR12837">
    <property type="entry name" value="POLY ADP-RIBOSE GLYCOHYDROLASE"/>
    <property type="match status" value="1"/>
</dbReference>
<feature type="domain" description="PARG catalytic Macro" evidence="6">
    <location>
        <begin position="227"/>
        <end position="316"/>
    </location>
</feature>
<evidence type="ECO:0000256" key="1">
    <source>
        <dbReference type="ARBA" id="ARBA00009545"/>
    </source>
</evidence>
<keyword evidence="3" id="KW-0378">Hydrolase</keyword>
<gene>
    <name evidence="8" type="ORF">ANE_LOCUS17912</name>
</gene>
<dbReference type="OrthoDB" id="1937899at2759"/>
<dbReference type="GO" id="GO:0004649">
    <property type="term" value="F:poly(ADP-ribose) glycohydrolase activity"/>
    <property type="evidence" value="ECO:0007669"/>
    <property type="project" value="UniProtKB-EC"/>
</dbReference>
<dbReference type="EMBL" id="CABITT030000006">
    <property type="protein sequence ID" value="VVB07468.1"/>
    <property type="molecule type" value="Genomic_DNA"/>
</dbReference>
<evidence type="ECO:0000259" key="7">
    <source>
        <dbReference type="Pfam" id="PF20811"/>
    </source>
</evidence>
<evidence type="ECO:0000313" key="9">
    <source>
        <dbReference type="Proteomes" id="UP000489600"/>
    </source>
</evidence>
<reference evidence="8" key="1">
    <citation type="submission" date="2019-07" db="EMBL/GenBank/DDBJ databases">
        <authorList>
            <person name="Dittberner H."/>
        </authorList>
    </citation>
    <scope>NUCLEOTIDE SEQUENCE [LARGE SCALE GENOMIC DNA]</scope>
</reference>
<evidence type="ECO:0000256" key="3">
    <source>
        <dbReference type="ARBA" id="ARBA00022801"/>
    </source>
</evidence>
<dbReference type="GO" id="GO:0005737">
    <property type="term" value="C:cytoplasm"/>
    <property type="evidence" value="ECO:0007669"/>
    <property type="project" value="TreeGrafter"/>
</dbReference>
<evidence type="ECO:0000313" key="8">
    <source>
        <dbReference type="EMBL" id="VVB07468.1"/>
    </source>
</evidence>
<dbReference type="AlphaFoldDB" id="A0A565C1M0"/>
<evidence type="ECO:0000256" key="5">
    <source>
        <dbReference type="PIRSR" id="PIRSR607724-2"/>
    </source>
</evidence>
<dbReference type="InterPro" id="IPR007724">
    <property type="entry name" value="Poly_GlycHdrlase"/>
</dbReference>
<feature type="active site" evidence="4">
    <location>
        <position position="276"/>
    </location>
</feature>
<feature type="active site" evidence="4">
    <location>
        <position position="257"/>
    </location>
</feature>
<evidence type="ECO:0000256" key="2">
    <source>
        <dbReference type="ARBA" id="ARBA00012255"/>
    </source>
</evidence>
<name>A0A565C1M0_9BRAS</name>
<dbReference type="Pfam" id="PF20811">
    <property type="entry name" value="PARG_cat_N"/>
    <property type="match status" value="1"/>
</dbReference>
<dbReference type="GO" id="GO:1990966">
    <property type="term" value="P:ATP generation from poly-ADP-D-ribose"/>
    <property type="evidence" value="ECO:0007669"/>
    <property type="project" value="TreeGrafter"/>
</dbReference>
<comment type="similarity">
    <text evidence="1">Belongs to the poly(ADP-ribose) glycohydrolase family.</text>
</comment>
<evidence type="ECO:0000256" key="4">
    <source>
        <dbReference type="PIRSR" id="PIRSR607724-1"/>
    </source>
</evidence>
<sequence>MEKREDLETILPFLPLKIHDSSLSWPSSHLLDVLEAMTKGPSQSRVDSGQTLSDSISNMRQALSLTCYLCSSALEGYALFFDERMSKEESSIRFNEVLPSMACLLLRFPSLLELHYLNSENLINGIETGLRVLGPKKAGIVFLSQELIGALLSCSFFCLFPVDNRGSNHLPNINFDKLFGSLVDTGQNEKQEDKIKCLIHYFQRLSSSTSPGFVSFERKILSFEQDIWSKSTINLCPVEVHTSGLIEDHCVEPLEVDFANKYLGGGALRKGCVQEEIRFMINPELIAGMLFLPAMEVTESIEIVGAERFSHYEGYILYTFELYIHREPLKR</sequence>
<evidence type="ECO:0000259" key="6">
    <source>
        <dbReference type="Pfam" id="PF05028"/>
    </source>
</evidence>
<dbReference type="InterPro" id="IPR046372">
    <property type="entry name" value="PARG_cat_C"/>
</dbReference>
<dbReference type="InterPro" id="IPR048362">
    <property type="entry name" value="PARG_helical"/>
</dbReference>
<comment type="caution">
    <text evidence="8">The sequence shown here is derived from an EMBL/GenBank/DDBJ whole genome shotgun (WGS) entry which is preliminary data.</text>
</comment>
<dbReference type="Pfam" id="PF05028">
    <property type="entry name" value="PARG_cat_C"/>
    <property type="match status" value="1"/>
</dbReference>
<feature type="binding site" evidence="5">
    <location>
        <position position="274"/>
    </location>
    <ligand>
        <name>substrate</name>
    </ligand>
</feature>
<dbReference type="PANTHER" id="PTHR12837:SF12">
    <property type="entry name" value="POLY(ADP-RIBOSE) GLYCOHYDROLASE"/>
    <property type="match status" value="1"/>
</dbReference>
<feature type="binding site" evidence="5">
    <location>
        <position position="260"/>
    </location>
    <ligand>
        <name>substrate</name>
    </ligand>
</feature>
<dbReference type="GO" id="GO:0005975">
    <property type="term" value="P:carbohydrate metabolic process"/>
    <property type="evidence" value="ECO:0007669"/>
    <property type="project" value="InterPro"/>
</dbReference>
<dbReference type="EC" id="3.2.1.143" evidence="2"/>
<keyword evidence="9" id="KW-1185">Reference proteome</keyword>
<feature type="domain" description="PARG helical" evidence="7">
    <location>
        <begin position="85"/>
        <end position="218"/>
    </location>
</feature>
<feature type="active site" evidence="4">
    <location>
        <position position="275"/>
    </location>
</feature>
<feature type="binding site" evidence="5">
    <location>
        <position position="315"/>
    </location>
    <ligand>
        <name>substrate</name>
    </ligand>
</feature>
<organism evidence="8 9">
    <name type="scientific">Arabis nemorensis</name>
    <dbReference type="NCBI Taxonomy" id="586526"/>
    <lineage>
        <taxon>Eukaryota</taxon>
        <taxon>Viridiplantae</taxon>
        <taxon>Streptophyta</taxon>
        <taxon>Embryophyta</taxon>
        <taxon>Tracheophyta</taxon>
        <taxon>Spermatophyta</taxon>
        <taxon>Magnoliopsida</taxon>
        <taxon>eudicotyledons</taxon>
        <taxon>Gunneridae</taxon>
        <taxon>Pentapetalae</taxon>
        <taxon>rosids</taxon>
        <taxon>malvids</taxon>
        <taxon>Brassicales</taxon>
        <taxon>Brassicaceae</taxon>
        <taxon>Arabideae</taxon>
        <taxon>Arabis</taxon>
    </lineage>
</organism>